<evidence type="ECO:0000259" key="1">
    <source>
        <dbReference type="Pfam" id="PF22548"/>
    </source>
</evidence>
<dbReference type="EMBL" id="AYTS01000130">
    <property type="protein sequence ID" value="OOP55574.1"/>
    <property type="molecule type" value="Genomic_DNA"/>
</dbReference>
<dbReference type="STRING" id="1004156.AYP45_13940"/>
<name>A0A1V4AR34_9BACT</name>
<reference evidence="2 3" key="1">
    <citation type="journal article" date="2017" name="Water Res.">
        <title>Discovery and metagenomic analysis of an anammox bacterial enrichment related to Candidatus "Brocadia caroliniensis" in a full-scale glycerol-fed nitritation-denitritation separate centrate treatment process.</title>
        <authorList>
            <person name="Park H."/>
            <person name="Brotto A.C."/>
            <person name="van Loosdrecht M.C."/>
            <person name="Chandran K."/>
        </authorList>
    </citation>
    <scope>NUCLEOTIDE SEQUENCE [LARGE SCALE GENOMIC DNA]</scope>
    <source>
        <strain evidence="2">26THWARD</strain>
    </source>
</reference>
<dbReference type="InterPro" id="IPR054347">
    <property type="entry name" value="TOTE_primase"/>
</dbReference>
<comment type="caution">
    <text evidence="2">The sequence shown here is derived from an EMBL/GenBank/DDBJ whole genome shotgun (WGS) entry which is preliminary data.</text>
</comment>
<dbReference type="Proteomes" id="UP000189681">
    <property type="component" value="Unassembled WGS sequence"/>
</dbReference>
<sequence>MQCLNIGHSPDITNNAIHPPYKHISKIASPEEKIALLRSLFQGRVDVYPRLWINKKTGKKGFSTVCNNEWVEGYAKDQR</sequence>
<organism evidence="2 3">
    <name type="scientific">Candidatus Brocadia carolinensis</name>
    <dbReference type="NCBI Taxonomy" id="1004156"/>
    <lineage>
        <taxon>Bacteria</taxon>
        <taxon>Pseudomonadati</taxon>
        <taxon>Planctomycetota</taxon>
        <taxon>Candidatus Brocadiia</taxon>
        <taxon>Candidatus Brocadiales</taxon>
        <taxon>Candidatus Brocadiaceae</taxon>
        <taxon>Candidatus Brocadia</taxon>
    </lineage>
</organism>
<proteinExistence type="predicted"/>
<evidence type="ECO:0000313" key="3">
    <source>
        <dbReference type="Proteomes" id="UP000189681"/>
    </source>
</evidence>
<evidence type="ECO:0000313" key="2">
    <source>
        <dbReference type="EMBL" id="OOP55574.1"/>
    </source>
</evidence>
<dbReference type="Pfam" id="PF22548">
    <property type="entry name" value="AEP-TOTE"/>
    <property type="match status" value="1"/>
</dbReference>
<gene>
    <name evidence="2" type="ORF">AYP45_13940</name>
</gene>
<feature type="domain" description="TOTE conflict system primase" evidence="1">
    <location>
        <begin position="32"/>
        <end position="77"/>
    </location>
</feature>
<accession>A0A1V4AR34</accession>
<protein>
    <recommendedName>
        <fullName evidence="1">TOTE conflict system primase domain-containing protein</fullName>
    </recommendedName>
</protein>
<dbReference type="AlphaFoldDB" id="A0A1V4AR34"/>